<gene>
    <name evidence="3" type="primary">LOC109132884</name>
</gene>
<proteinExistence type="predicted"/>
<evidence type="ECO:0000313" key="2">
    <source>
        <dbReference type="Proteomes" id="UP000694864"/>
    </source>
</evidence>
<keyword evidence="2" id="KW-1185">Reference proteome</keyword>
<reference evidence="3" key="2">
    <citation type="submission" date="2025-08" db="UniProtKB">
        <authorList>
            <consortium name="RefSeq"/>
        </authorList>
    </citation>
    <scope>IDENTIFICATION</scope>
    <source>
        <tissue evidence="3">Leaf</tissue>
    </source>
</reference>
<organism evidence="2 3">
    <name type="scientific">Camelina sativa</name>
    <name type="common">False flax</name>
    <name type="synonym">Myagrum sativum</name>
    <dbReference type="NCBI Taxonomy" id="90675"/>
    <lineage>
        <taxon>Eukaryota</taxon>
        <taxon>Viridiplantae</taxon>
        <taxon>Streptophyta</taxon>
        <taxon>Embryophyta</taxon>
        <taxon>Tracheophyta</taxon>
        <taxon>Spermatophyta</taxon>
        <taxon>Magnoliopsida</taxon>
        <taxon>eudicotyledons</taxon>
        <taxon>Gunneridae</taxon>
        <taxon>Pentapetalae</taxon>
        <taxon>rosids</taxon>
        <taxon>malvids</taxon>
        <taxon>Brassicales</taxon>
        <taxon>Brassicaceae</taxon>
        <taxon>Camelineae</taxon>
        <taxon>Camelina</taxon>
    </lineage>
</organism>
<evidence type="ECO:0000313" key="3">
    <source>
        <dbReference type="RefSeq" id="XP_019100890.1"/>
    </source>
</evidence>
<name>A0ABM1RPF2_CAMSA</name>
<reference evidence="2" key="1">
    <citation type="journal article" date="2014" name="Nat. Commun.">
        <title>The emerging biofuel crop Camelina sativa retains a highly undifferentiated hexaploid genome structure.</title>
        <authorList>
            <person name="Kagale S."/>
            <person name="Koh C."/>
            <person name="Nixon J."/>
            <person name="Bollina V."/>
            <person name="Clarke W.E."/>
            <person name="Tuteja R."/>
            <person name="Spillane C."/>
            <person name="Robinson S.J."/>
            <person name="Links M.G."/>
            <person name="Clarke C."/>
            <person name="Higgins E.E."/>
            <person name="Huebert T."/>
            <person name="Sharpe A.G."/>
            <person name="Parkin I.A."/>
        </authorList>
    </citation>
    <scope>NUCLEOTIDE SEQUENCE [LARGE SCALE GENOMIC DNA]</scope>
    <source>
        <strain evidence="2">cv. DH55</strain>
    </source>
</reference>
<sequence length="85" mass="9755">MATNKFTSVLLLSLVMFALILLPMISGQYYKCKFDGCKITPVCDRKCMSMGYPRRGVCRIYSFGGVCCCELSVKPPYYFILYMYL</sequence>
<dbReference type="GeneID" id="109132884"/>
<dbReference type="RefSeq" id="XP_019100890.1">
    <property type="nucleotide sequence ID" value="XM_019245345.1"/>
</dbReference>
<keyword evidence="1" id="KW-0732">Signal</keyword>
<dbReference type="Proteomes" id="UP000694864">
    <property type="component" value="Chromosome 5"/>
</dbReference>
<feature type="signal peptide" evidence="1">
    <location>
        <begin position="1"/>
        <end position="27"/>
    </location>
</feature>
<feature type="chain" id="PRO_5045117376" evidence="1">
    <location>
        <begin position="28"/>
        <end position="85"/>
    </location>
</feature>
<protein>
    <submittedName>
        <fullName evidence="3">Defensin-like protein 90</fullName>
    </submittedName>
</protein>
<evidence type="ECO:0000256" key="1">
    <source>
        <dbReference type="SAM" id="SignalP"/>
    </source>
</evidence>
<accession>A0ABM1RPF2</accession>